<dbReference type="GeneID" id="69589393"/>
<protein>
    <submittedName>
        <fullName evidence="2">Uncharacterized protein</fullName>
    </submittedName>
</protein>
<evidence type="ECO:0000313" key="3">
    <source>
        <dbReference type="EMBL" id="UVQ77216.1"/>
    </source>
</evidence>
<dbReference type="AlphaFoldDB" id="A0A3E5G058"/>
<evidence type="ECO:0000313" key="5">
    <source>
        <dbReference type="Proteomes" id="UP001060104"/>
    </source>
</evidence>
<dbReference type="RefSeq" id="WP_055270612.1">
    <property type="nucleotide sequence ID" value="NZ_CABMFH010000045.1"/>
</dbReference>
<evidence type="ECO:0000313" key="4">
    <source>
        <dbReference type="Proteomes" id="UP000095606"/>
    </source>
</evidence>
<organism evidence="2 4">
    <name type="scientific">Bacteroides faecis</name>
    <dbReference type="NCBI Taxonomy" id="674529"/>
    <lineage>
        <taxon>Bacteria</taxon>
        <taxon>Pseudomonadati</taxon>
        <taxon>Bacteroidota</taxon>
        <taxon>Bacteroidia</taxon>
        <taxon>Bacteroidales</taxon>
        <taxon>Bacteroidaceae</taxon>
        <taxon>Bacteroides</taxon>
    </lineage>
</organism>
<dbReference type="Proteomes" id="UP001060104">
    <property type="component" value="Chromosome"/>
</dbReference>
<reference evidence="2 4" key="1">
    <citation type="submission" date="2015-09" db="EMBL/GenBank/DDBJ databases">
        <authorList>
            <consortium name="Pathogen Informatics"/>
        </authorList>
    </citation>
    <scope>NUCLEOTIDE SEQUENCE [LARGE SCALE GENOMIC DNA]</scope>
    <source>
        <strain evidence="2 4">2789STDY5834846</strain>
    </source>
</reference>
<feature type="chain" id="PRO_5041075486" evidence="1">
    <location>
        <begin position="21"/>
        <end position="427"/>
    </location>
</feature>
<evidence type="ECO:0000313" key="2">
    <source>
        <dbReference type="EMBL" id="CUP93313.1"/>
    </source>
</evidence>
<accession>A0A174S680</accession>
<proteinExistence type="predicted"/>
<evidence type="ECO:0000256" key="1">
    <source>
        <dbReference type="SAM" id="SignalP"/>
    </source>
</evidence>
<dbReference type="EMBL" id="CP103141">
    <property type="protein sequence ID" value="UVQ77216.1"/>
    <property type="molecule type" value="Genomic_DNA"/>
</dbReference>
<dbReference type="Proteomes" id="UP000095606">
    <property type="component" value="Unassembled WGS sequence"/>
</dbReference>
<dbReference type="EMBL" id="CZAE01000021">
    <property type="protein sequence ID" value="CUP93313.1"/>
    <property type="molecule type" value="Genomic_DNA"/>
</dbReference>
<accession>A0A3E5G058</accession>
<name>A0A3E5G058_9BACE</name>
<gene>
    <name evidence="2" type="ORF">ERS852461_03752</name>
    <name evidence="3" type="ORF">NXY30_12975</name>
</gene>
<keyword evidence="5" id="KW-1185">Reference proteome</keyword>
<feature type="signal peptide" evidence="1">
    <location>
        <begin position="1"/>
        <end position="20"/>
    </location>
</feature>
<keyword evidence="1" id="KW-0732">Signal</keyword>
<reference evidence="3" key="2">
    <citation type="submission" date="2022-08" db="EMBL/GenBank/DDBJ databases">
        <title>Genome Sequencing of Bacteroides fragilis Group Isolates with Nanopore Technology.</title>
        <authorList>
            <person name="Tisza M.J."/>
            <person name="Smith D."/>
            <person name="Dekker J.P."/>
        </authorList>
    </citation>
    <scope>NUCLEOTIDE SEQUENCE</scope>
    <source>
        <strain evidence="3">BFG-527</strain>
    </source>
</reference>
<sequence>MRVTALFFILLCCSISYTTAQNDYLVATSPSQEISSSKEELFIKENFPLQLLCKWAPGMKFMFVPSQRDMFLPTLSVYDTEKGTDNSSLKHKILTFAGTEEKIQELSNSTSYTTRFIFECEGGKYYYEIKNVRLEEICEKNPRAYINGLVYLKDVDTAKELLTGKKIYIQSDMARVDDANSYSGYREVPIPVNTEAIVTAIGVGSQAYPVKIVFQDSQERSYYLEVALSRTNSGMDVNDFQAEKKMRYFSNAISFSNKKSGNLEALKDRYMDLTVYPKQTLTVKRIFGLESKQMEARVHLPRYTVLKIKEITTSSPGSLAILSLEDRQGALYITEVDLKYDVIVKNENYIEDLFGFGDMKQKYPAITEERWKIIAQGELEEGMSADECRLSIGNPVDIQLKKDSRFETWFYNGRTLEFENGTLQRFK</sequence>